<reference evidence="2 3" key="1">
    <citation type="submission" date="2017-12" db="EMBL/GenBank/DDBJ databases">
        <title>Sequencing, de novo assembly and annotation of complete genome of a new Thraustochytrid species, strain FCC1311.</title>
        <authorList>
            <person name="Sedici K."/>
            <person name="Godart F."/>
            <person name="Aiese Cigliano R."/>
            <person name="Sanseverino W."/>
            <person name="Barakat M."/>
            <person name="Ortet P."/>
            <person name="Marechal E."/>
            <person name="Cagnac O."/>
            <person name="Amato A."/>
        </authorList>
    </citation>
    <scope>NUCLEOTIDE SEQUENCE [LARGE SCALE GENOMIC DNA]</scope>
</reference>
<feature type="compositionally biased region" description="Polar residues" evidence="1">
    <location>
        <begin position="604"/>
        <end position="622"/>
    </location>
</feature>
<feature type="compositionally biased region" description="Low complexity" evidence="1">
    <location>
        <begin position="666"/>
        <end position="675"/>
    </location>
</feature>
<sequence length="850" mass="95351">MLAKPTALRKHRRKVLRAPHLDPKEMIGVDALRTFPGVSNGIPCRVVGHHITKGYTVEFSDGEQEVVKDANELRVLSALPLENIKRKRDGGDTRQEDATLFRMAPYQGITWKPKERDDIEVYMDALQIICDRQVVLVRSKRSFVKTFGRSDFPGRMRGSQSMRTGGIATSSNSSWRAYVPEAELGRAQQIAWDCIRRCLARVLENARIVCHPDLVPDSHSIVEAAGDEDLGFSMLKTMRKLDFGGRSSIKSRRSFRKLSAEEQNRYTNLGKDLRQVVASDTKAAKKSREHVSSQLDNLFGPGPPPMLLPDSRSALKVQVHRLEMAVKSIHWLYLSKLFGVTPTKTDSAFEVRRASWTLLRNSDERADLCDLAVRLKKAYILIDGECRAHLKMRQLRGAALKRLWDALDHLDDDGDFVDHAASNAIFDEITRSLGARRSWEELDSAAYHARRAEAARRALMRVFLTAEEKKLRHIIYVATYMRASKLQMEKLRAVHLDTKLVHRYAILRTEHVLKTYGVRPTSLPTRNQVQTIDDALGVVYSQQGTRDWWDAAAHMDDLGCQLPISKTTEDADSQESDEAGFDSRPAAEKTVAKHPVSAERHESSFPSASGSLARKSVSSEQKSIFAPSSDEDDSEHSEASGVAKEKEKTKKNKGKLETRKTKRAVDSSLSAANSDDSGDEDKGEAHDSSDEEEDQLARASRKTHPSAPGKAPKKAQPHRSTTMYDSSDEDEEDDDKGDGRKGMRSIATSNAVDEDFSAAEEDSSDAEVHRLGKRKSKAAFDDSDDDDSQANHDSSSKKMDKKNKHKKEPKKKMEKKKKRRKTTDSQASPDTISFEKICVTEHGDFEQGRL</sequence>
<dbReference type="Proteomes" id="UP000241890">
    <property type="component" value="Unassembled WGS sequence"/>
</dbReference>
<feature type="compositionally biased region" description="Acidic residues" evidence="1">
    <location>
        <begin position="752"/>
        <end position="765"/>
    </location>
</feature>
<keyword evidence="3" id="KW-1185">Reference proteome</keyword>
<accession>A0A2R5GKG9</accession>
<feature type="compositionally biased region" description="Acidic residues" evidence="1">
    <location>
        <begin position="726"/>
        <end position="736"/>
    </location>
</feature>
<feature type="compositionally biased region" description="Basic and acidic residues" evidence="1">
    <location>
        <begin position="643"/>
        <end position="665"/>
    </location>
</feature>
<dbReference type="AlphaFoldDB" id="A0A2R5GKG9"/>
<evidence type="ECO:0000313" key="3">
    <source>
        <dbReference type="Proteomes" id="UP000241890"/>
    </source>
</evidence>
<dbReference type="InParanoid" id="A0A2R5GKG9"/>
<protein>
    <submittedName>
        <fullName evidence="2">Uncharacterized protein</fullName>
    </submittedName>
</protein>
<feature type="region of interest" description="Disordered" evidence="1">
    <location>
        <begin position="567"/>
        <end position="837"/>
    </location>
</feature>
<comment type="caution">
    <text evidence="2">The sequence shown here is derived from an EMBL/GenBank/DDBJ whole genome shotgun (WGS) entry which is preliminary data.</text>
</comment>
<name>A0A2R5GKG9_9STRA</name>
<feature type="compositionally biased region" description="Basic residues" evidence="1">
    <location>
        <begin position="799"/>
        <end position="821"/>
    </location>
</feature>
<proteinExistence type="predicted"/>
<feature type="compositionally biased region" description="Acidic residues" evidence="1">
    <location>
        <begin position="570"/>
        <end position="580"/>
    </location>
</feature>
<evidence type="ECO:0000256" key="1">
    <source>
        <dbReference type="SAM" id="MobiDB-lite"/>
    </source>
</evidence>
<organism evidence="2 3">
    <name type="scientific">Hondaea fermentalgiana</name>
    <dbReference type="NCBI Taxonomy" id="2315210"/>
    <lineage>
        <taxon>Eukaryota</taxon>
        <taxon>Sar</taxon>
        <taxon>Stramenopiles</taxon>
        <taxon>Bigyra</taxon>
        <taxon>Labyrinthulomycetes</taxon>
        <taxon>Thraustochytrida</taxon>
        <taxon>Thraustochytriidae</taxon>
        <taxon>Hondaea</taxon>
    </lineage>
</organism>
<gene>
    <name evidence="2" type="ORF">FCC1311_076012</name>
</gene>
<dbReference type="EMBL" id="BEYU01000096">
    <property type="protein sequence ID" value="GBG31377.1"/>
    <property type="molecule type" value="Genomic_DNA"/>
</dbReference>
<feature type="compositionally biased region" description="Basic and acidic residues" evidence="1">
    <location>
        <begin position="585"/>
        <end position="603"/>
    </location>
</feature>
<evidence type="ECO:0000313" key="2">
    <source>
        <dbReference type="EMBL" id="GBG31377.1"/>
    </source>
</evidence>